<dbReference type="Gene3D" id="1.20.1560.10">
    <property type="entry name" value="ABC transporter type 1, transmembrane domain"/>
    <property type="match status" value="1"/>
</dbReference>
<comment type="subcellular location">
    <subcellularLocation>
        <location evidence="1">Cell membrane</location>
        <topology evidence="1">Multi-pass membrane protein</topology>
    </subcellularLocation>
</comment>
<name>A0A0V0R5W5_PSEPJ</name>
<evidence type="ECO:0000259" key="10">
    <source>
        <dbReference type="PROSITE" id="PS50893"/>
    </source>
</evidence>
<feature type="transmembrane region" description="Helical" evidence="9">
    <location>
        <begin position="159"/>
        <end position="179"/>
    </location>
</feature>
<dbReference type="PANTHER" id="PTHR24221:SF503">
    <property type="entry name" value="MITOCHONDRIAL POTASSIUM CHANNEL ATP-BINDING SUBUNIT"/>
    <property type="match status" value="1"/>
</dbReference>
<dbReference type="CDD" id="cd18582">
    <property type="entry name" value="ABC_6TM_ATM1_ABCB7"/>
    <property type="match status" value="1"/>
</dbReference>
<dbReference type="SUPFAM" id="SSF52540">
    <property type="entry name" value="P-loop containing nucleoside triphosphate hydrolases"/>
    <property type="match status" value="1"/>
</dbReference>
<keyword evidence="13" id="KW-1185">Reference proteome</keyword>
<dbReference type="Pfam" id="PF00005">
    <property type="entry name" value="ABC_tran"/>
    <property type="match status" value="1"/>
</dbReference>
<evidence type="ECO:0000256" key="2">
    <source>
        <dbReference type="ARBA" id="ARBA00022448"/>
    </source>
</evidence>
<sequence length="601" mass="69855">MKPYLVPFLHKDKLITKLLLKSYAYLVLSKGFFYGGPLCIKHGINAIQSADYNNAMLIFLAYGTCYSGYVFCDGLRNRKLAEIQQASLHDIIKNTYSHMLKLDPTFFFSQSQRSKLYDIYKAQKSFESCLRTLANFFIPLMADMVLSTAFLLYYCGFEFFIAFAVTFGAYGYFTLDLSFRRLQGMRNQKRLERKQDFVMGETLSNFFNVKYYNAEKYENERFQKILDDYTAQVIVNQKTLAQLNSGQRIVFSLGITFNLIYGTMKASKGILTAGDLVLMQQLMMQIMQPLFFLGVFYREFQDSSLDIQRLYNIMDEKPSIIEDENAQDFDFKGGHIIFQNVSFGYQKNKKIYNNFNLEIPSNSWISIVGESGIGKSTLCNLIFRLFNIEEGEIYIDGQNVKKLKLHSFRSKIGVISQTPYMFNDTVMNNLLYANQSKTREDVIEICKKLHLHEVIMNLPKGYDSLVGEQGGKFSGGEKQRISIARCLLREPQILIMDEPTSSLDSSNEYNVMDIIEEYRKQKDMVIIMITHRLNLNVYADRIIYLGKHNYQESGTHLELLQNQNSRYSSMWQDFIQEEKENPEIDPLLQEKLEEAEKQIKK</sequence>
<dbReference type="PROSITE" id="PS50929">
    <property type="entry name" value="ABC_TM1F"/>
    <property type="match status" value="1"/>
</dbReference>
<dbReference type="GO" id="GO:0005524">
    <property type="term" value="F:ATP binding"/>
    <property type="evidence" value="ECO:0007669"/>
    <property type="project" value="UniProtKB-KW"/>
</dbReference>
<gene>
    <name evidence="12" type="ORF">PPERSA_05286</name>
</gene>
<evidence type="ECO:0000256" key="1">
    <source>
        <dbReference type="ARBA" id="ARBA00004651"/>
    </source>
</evidence>
<dbReference type="EMBL" id="LDAU01000042">
    <property type="protein sequence ID" value="KRX09894.1"/>
    <property type="molecule type" value="Genomic_DNA"/>
</dbReference>
<dbReference type="InterPro" id="IPR036640">
    <property type="entry name" value="ABC1_TM_sf"/>
</dbReference>
<keyword evidence="8 9" id="KW-0472">Membrane</keyword>
<dbReference type="Proteomes" id="UP000054937">
    <property type="component" value="Unassembled WGS sequence"/>
</dbReference>
<evidence type="ECO:0000256" key="5">
    <source>
        <dbReference type="ARBA" id="ARBA00022741"/>
    </source>
</evidence>
<dbReference type="GO" id="GO:0005886">
    <property type="term" value="C:plasma membrane"/>
    <property type="evidence" value="ECO:0007669"/>
    <property type="project" value="UniProtKB-SubCell"/>
</dbReference>
<evidence type="ECO:0000256" key="8">
    <source>
        <dbReference type="ARBA" id="ARBA00023136"/>
    </source>
</evidence>
<evidence type="ECO:0000313" key="12">
    <source>
        <dbReference type="EMBL" id="KRX09894.1"/>
    </source>
</evidence>
<organism evidence="12 13">
    <name type="scientific">Pseudocohnilembus persalinus</name>
    <name type="common">Ciliate</name>
    <dbReference type="NCBI Taxonomy" id="266149"/>
    <lineage>
        <taxon>Eukaryota</taxon>
        <taxon>Sar</taxon>
        <taxon>Alveolata</taxon>
        <taxon>Ciliophora</taxon>
        <taxon>Intramacronucleata</taxon>
        <taxon>Oligohymenophorea</taxon>
        <taxon>Scuticociliatia</taxon>
        <taxon>Philasterida</taxon>
        <taxon>Pseudocohnilembidae</taxon>
        <taxon>Pseudocohnilembus</taxon>
    </lineage>
</organism>
<keyword evidence="7 9" id="KW-1133">Transmembrane helix</keyword>
<dbReference type="InterPro" id="IPR039421">
    <property type="entry name" value="Type_1_exporter"/>
</dbReference>
<keyword evidence="12" id="KW-0378">Hydrolase</keyword>
<evidence type="ECO:0000256" key="9">
    <source>
        <dbReference type="SAM" id="Phobius"/>
    </source>
</evidence>
<dbReference type="OMA" id="WRANMRR"/>
<keyword evidence="5" id="KW-0547">Nucleotide-binding</keyword>
<dbReference type="GO" id="GO:0016887">
    <property type="term" value="F:ATP hydrolysis activity"/>
    <property type="evidence" value="ECO:0007669"/>
    <property type="project" value="InterPro"/>
</dbReference>
<keyword evidence="6" id="KW-0067">ATP-binding</keyword>
<dbReference type="SMART" id="SM00382">
    <property type="entry name" value="AAA"/>
    <property type="match status" value="1"/>
</dbReference>
<evidence type="ECO:0000256" key="4">
    <source>
        <dbReference type="ARBA" id="ARBA00022692"/>
    </source>
</evidence>
<dbReference type="InterPro" id="IPR003593">
    <property type="entry name" value="AAA+_ATPase"/>
</dbReference>
<dbReference type="InterPro" id="IPR003439">
    <property type="entry name" value="ABC_transporter-like_ATP-bd"/>
</dbReference>
<protein>
    <submittedName>
        <fullName evidence="12">p-loop containing nucleoside triphosphate hydrolase</fullName>
    </submittedName>
</protein>
<dbReference type="PANTHER" id="PTHR24221">
    <property type="entry name" value="ATP-BINDING CASSETTE SUB-FAMILY B"/>
    <property type="match status" value="1"/>
</dbReference>
<dbReference type="OrthoDB" id="6500128at2759"/>
<dbReference type="InParanoid" id="A0A0V0R5W5"/>
<evidence type="ECO:0000256" key="3">
    <source>
        <dbReference type="ARBA" id="ARBA00022475"/>
    </source>
</evidence>
<dbReference type="FunFam" id="3.40.50.300:FF:000221">
    <property type="entry name" value="Multidrug ABC transporter ATP-binding protein"/>
    <property type="match status" value="1"/>
</dbReference>
<dbReference type="GO" id="GO:0140359">
    <property type="term" value="F:ABC-type transporter activity"/>
    <property type="evidence" value="ECO:0007669"/>
    <property type="project" value="InterPro"/>
</dbReference>
<evidence type="ECO:0000256" key="6">
    <source>
        <dbReference type="ARBA" id="ARBA00022840"/>
    </source>
</evidence>
<dbReference type="AlphaFoldDB" id="A0A0V0R5W5"/>
<reference evidence="12 13" key="1">
    <citation type="journal article" date="2015" name="Sci. Rep.">
        <title>Genome of the facultative scuticociliatosis pathogen Pseudocohnilembus persalinus provides insight into its virulence through horizontal gene transfer.</title>
        <authorList>
            <person name="Xiong J."/>
            <person name="Wang G."/>
            <person name="Cheng J."/>
            <person name="Tian M."/>
            <person name="Pan X."/>
            <person name="Warren A."/>
            <person name="Jiang C."/>
            <person name="Yuan D."/>
            <person name="Miao W."/>
        </authorList>
    </citation>
    <scope>NUCLEOTIDE SEQUENCE [LARGE SCALE GENOMIC DNA]</scope>
    <source>
        <strain evidence="12">36N120E</strain>
    </source>
</reference>
<dbReference type="InterPro" id="IPR011527">
    <property type="entry name" value="ABC1_TM_dom"/>
</dbReference>
<dbReference type="FunCoup" id="A0A0V0R5W5">
    <property type="interactions" value="208"/>
</dbReference>
<dbReference type="SUPFAM" id="SSF90123">
    <property type="entry name" value="ABC transporter transmembrane region"/>
    <property type="match status" value="1"/>
</dbReference>
<dbReference type="PROSITE" id="PS00211">
    <property type="entry name" value="ABC_TRANSPORTER_1"/>
    <property type="match status" value="1"/>
</dbReference>
<dbReference type="Gene3D" id="3.40.50.300">
    <property type="entry name" value="P-loop containing nucleotide triphosphate hydrolases"/>
    <property type="match status" value="1"/>
</dbReference>
<dbReference type="Pfam" id="PF00664">
    <property type="entry name" value="ABC_membrane"/>
    <property type="match status" value="1"/>
</dbReference>
<feature type="domain" description="ABC transporter" evidence="10">
    <location>
        <begin position="336"/>
        <end position="572"/>
    </location>
</feature>
<comment type="caution">
    <text evidence="12">The sequence shown here is derived from an EMBL/GenBank/DDBJ whole genome shotgun (WGS) entry which is preliminary data.</text>
</comment>
<dbReference type="InterPro" id="IPR027417">
    <property type="entry name" value="P-loop_NTPase"/>
</dbReference>
<feature type="domain" description="ABC transmembrane type-1" evidence="11">
    <location>
        <begin position="26"/>
        <end position="302"/>
    </location>
</feature>
<evidence type="ECO:0000259" key="11">
    <source>
        <dbReference type="PROSITE" id="PS50929"/>
    </source>
</evidence>
<proteinExistence type="predicted"/>
<dbReference type="InterPro" id="IPR017871">
    <property type="entry name" value="ABC_transporter-like_CS"/>
</dbReference>
<dbReference type="PROSITE" id="PS50893">
    <property type="entry name" value="ABC_TRANSPORTER_2"/>
    <property type="match status" value="1"/>
</dbReference>
<evidence type="ECO:0000256" key="7">
    <source>
        <dbReference type="ARBA" id="ARBA00022989"/>
    </source>
</evidence>
<accession>A0A0V0R5W5</accession>
<keyword evidence="3" id="KW-1003">Cell membrane</keyword>
<keyword evidence="4 9" id="KW-0812">Transmembrane</keyword>
<keyword evidence="2" id="KW-0813">Transport</keyword>
<evidence type="ECO:0000313" key="13">
    <source>
        <dbReference type="Proteomes" id="UP000054937"/>
    </source>
</evidence>